<feature type="domain" description="C2H2-type" evidence="10">
    <location>
        <begin position="15"/>
        <end position="42"/>
    </location>
</feature>
<dbReference type="CDD" id="cd12148">
    <property type="entry name" value="fungal_TF_MHR"/>
    <property type="match status" value="1"/>
</dbReference>
<feature type="region of interest" description="Disordered" evidence="8">
    <location>
        <begin position="141"/>
        <end position="170"/>
    </location>
</feature>
<keyword evidence="6" id="KW-0539">Nucleus</keyword>
<dbReference type="GO" id="GO:0008270">
    <property type="term" value="F:zinc ion binding"/>
    <property type="evidence" value="ECO:0007669"/>
    <property type="project" value="UniProtKB-KW"/>
</dbReference>
<dbReference type="AlphaFoldDB" id="A0AAN6YME6"/>
<dbReference type="InterPro" id="IPR013087">
    <property type="entry name" value="Znf_C2H2_type"/>
</dbReference>
<dbReference type="Gene3D" id="4.10.240.10">
    <property type="entry name" value="Zn(2)-C6 fungal-type DNA-binding domain"/>
    <property type="match status" value="1"/>
</dbReference>
<sequence length="820" mass="93100">MADTLPTPAPPPCFHRCPVCFKTYKRREHLQRHRSTHTSERPHRCILCNASFQRTDVLKRHLQTCDGVSNPSAGRRRACDRCVRQKKACNSAHPCLNCEKRSVECVYSITPTTTAVAVPTATPTAPLPANVALLTSDTLPQDDAQSLSSSSAVFSTRSSTLDDTASSTTTFDEVPYDDLDAFIHEAVSTFPVLDGHHSMHQIPVHHGWLEMDFQNHHSHSHHFLQPQQHPNHYHQQQQQQQQQQQTAGAPLLNGPHSDDQDFDRESFQRESSLGATSSSSEYRGYSFGFLYDFTSRTGLVESFECATLEQRQQIVAEFNRSYLEHQHPDFLGAAPPLFTPLDEPNPVGLTVSGFPTGHTLGSWSLWLHNPIVIKLQQVVLLIKNVVMVKPNNSTITLTWSPALEQRCLQFFTPARFSKFLELYWSVWHPNVNFLHRPTFDPTTTKSILLAAMALIGACVSPDSIDNEDAKMWFNCVEEMVFTDDDFCRDIDPETTSQTSVLACRRKLQALQAAVVVCLYQNWEGTDAGKRRIRRHRFSTVVSNARDMGIETARHADYSRQFKHEFNWIEYVVREELIRTFLWIFLIDTAFVIFNNLPHRIVIKEMKMHMASPEVCFQAATAEECIEEIHTWMPTGSPFCNLYLREAIETLCVGPMTAGLQQQYSQLGPVNLFAMVSAIHYMIFQLQNLFGVEGQLTPIRQALQNWISIWERCFDSYAVGRWPHGLMHEGSLTLDTMWKRMGFVRYSSEYWLLGSLLANRLSSTITRPDSNNQSASPPGLPGQQGGGSKGKSVEPILDKYDQTSMRQINDLITDLQKFNID</sequence>
<comment type="subcellular location">
    <subcellularLocation>
        <location evidence="1">Nucleus</location>
    </subcellularLocation>
</comment>
<evidence type="ECO:0000313" key="11">
    <source>
        <dbReference type="EMBL" id="KAK4221068.1"/>
    </source>
</evidence>
<dbReference type="Pfam" id="PF04082">
    <property type="entry name" value="Fungal_trans"/>
    <property type="match status" value="1"/>
</dbReference>
<keyword evidence="3" id="KW-0677">Repeat</keyword>
<evidence type="ECO:0000256" key="6">
    <source>
        <dbReference type="ARBA" id="ARBA00023242"/>
    </source>
</evidence>
<protein>
    <submittedName>
        <fullName evidence="11">Uncharacterized protein</fullName>
    </submittedName>
</protein>
<evidence type="ECO:0000259" key="9">
    <source>
        <dbReference type="PROSITE" id="PS50048"/>
    </source>
</evidence>
<dbReference type="GO" id="GO:0006351">
    <property type="term" value="P:DNA-templated transcription"/>
    <property type="evidence" value="ECO:0007669"/>
    <property type="project" value="InterPro"/>
</dbReference>
<dbReference type="PROSITE" id="PS00028">
    <property type="entry name" value="ZINC_FINGER_C2H2_1"/>
    <property type="match status" value="1"/>
</dbReference>
<keyword evidence="4 7" id="KW-0863">Zinc-finger</keyword>
<dbReference type="EMBL" id="MU865590">
    <property type="protein sequence ID" value="KAK4221068.1"/>
    <property type="molecule type" value="Genomic_DNA"/>
</dbReference>
<dbReference type="InterPro" id="IPR007219">
    <property type="entry name" value="XnlR_reg_dom"/>
</dbReference>
<dbReference type="SUPFAM" id="SSF57701">
    <property type="entry name" value="Zn2/Cys6 DNA-binding domain"/>
    <property type="match status" value="1"/>
</dbReference>
<feature type="domain" description="Zn(2)-C6 fungal-type" evidence="9">
    <location>
        <begin position="78"/>
        <end position="107"/>
    </location>
</feature>
<feature type="region of interest" description="Disordered" evidence="8">
    <location>
        <begin position="766"/>
        <end position="795"/>
    </location>
</feature>
<dbReference type="PANTHER" id="PTHR40626:SF3">
    <property type="entry name" value="TRANSCRIPTION FACTOR WITH C2H2 AND ZN(2)-CYS(6) DNA BINDING DOMAIN (EUROFUNG)-RELATED"/>
    <property type="match status" value="1"/>
</dbReference>
<evidence type="ECO:0000256" key="4">
    <source>
        <dbReference type="ARBA" id="ARBA00022771"/>
    </source>
</evidence>
<evidence type="ECO:0000256" key="8">
    <source>
        <dbReference type="SAM" id="MobiDB-lite"/>
    </source>
</evidence>
<evidence type="ECO:0000256" key="5">
    <source>
        <dbReference type="ARBA" id="ARBA00022833"/>
    </source>
</evidence>
<dbReference type="GO" id="GO:0005634">
    <property type="term" value="C:nucleus"/>
    <property type="evidence" value="ECO:0007669"/>
    <property type="project" value="UniProtKB-SubCell"/>
</dbReference>
<organism evidence="11 12">
    <name type="scientific">Podospora fimiseda</name>
    <dbReference type="NCBI Taxonomy" id="252190"/>
    <lineage>
        <taxon>Eukaryota</taxon>
        <taxon>Fungi</taxon>
        <taxon>Dikarya</taxon>
        <taxon>Ascomycota</taxon>
        <taxon>Pezizomycotina</taxon>
        <taxon>Sordariomycetes</taxon>
        <taxon>Sordariomycetidae</taxon>
        <taxon>Sordariales</taxon>
        <taxon>Podosporaceae</taxon>
        <taxon>Podospora</taxon>
    </lineage>
</organism>
<comment type="caution">
    <text evidence="11">The sequence shown here is derived from an EMBL/GenBank/DDBJ whole genome shotgun (WGS) entry which is preliminary data.</text>
</comment>
<keyword evidence="12" id="KW-1185">Reference proteome</keyword>
<dbReference type="InterPro" id="IPR036864">
    <property type="entry name" value="Zn2-C6_fun-type_DNA-bd_sf"/>
</dbReference>
<accession>A0AAN6YME6</accession>
<evidence type="ECO:0000259" key="10">
    <source>
        <dbReference type="PROSITE" id="PS50157"/>
    </source>
</evidence>
<keyword evidence="2" id="KW-0479">Metal-binding</keyword>
<dbReference type="InterPro" id="IPR001138">
    <property type="entry name" value="Zn2Cys6_DnaBD"/>
</dbReference>
<dbReference type="Gene3D" id="3.30.160.60">
    <property type="entry name" value="Classic Zinc Finger"/>
    <property type="match status" value="2"/>
</dbReference>
<evidence type="ECO:0000256" key="1">
    <source>
        <dbReference type="ARBA" id="ARBA00004123"/>
    </source>
</evidence>
<dbReference type="GO" id="GO:0000981">
    <property type="term" value="F:DNA-binding transcription factor activity, RNA polymerase II-specific"/>
    <property type="evidence" value="ECO:0007669"/>
    <property type="project" value="InterPro"/>
</dbReference>
<dbReference type="PROSITE" id="PS50157">
    <property type="entry name" value="ZINC_FINGER_C2H2_2"/>
    <property type="match status" value="1"/>
</dbReference>
<dbReference type="CDD" id="cd00067">
    <property type="entry name" value="GAL4"/>
    <property type="match status" value="1"/>
</dbReference>
<evidence type="ECO:0000313" key="12">
    <source>
        <dbReference type="Proteomes" id="UP001301958"/>
    </source>
</evidence>
<reference evidence="11" key="1">
    <citation type="journal article" date="2023" name="Mol. Phylogenet. Evol.">
        <title>Genome-scale phylogeny and comparative genomics of the fungal order Sordariales.</title>
        <authorList>
            <person name="Hensen N."/>
            <person name="Bonometti L."/>
            <person name="Westerberg I."/>
            <person name="Brannstrom I.O."/>
            <person name="Guillou S."/>
            <person name="Cros-Aarteil S."/>
            <person name="Calhoun S."/>
            <person name="Haridas S."/>
            <person name="Kuo A."/>
            <person name="Mondo S."/>
            <person name="Pangilinan J."/>
            <person name="Riley R."/>
            <person name="LaButti K."/>
            <person name="Andreopoulos B."/>
            <person name="Lipzen A."/>
            <person name="Chen C."/>
            <person name="Yan M."/>
            <person name="Daum C."/>
            <person name="Ng V."/>
            <person name="Clum A."/>
            <person name="Steindorff A."/>
            <person name="Ohm R.A."/>
            <person name="Martin F."/>
            <person name="Silar P."/>
            <person name="Natvig D.O."/>
            <person name="Lalanne C."/>
            <person name="Gautier V."/>
            <person name="Ament-Velasquez S.L."/>
            <person name="Kruys A."/>
            <person name="Hutchinson M.I."/>
            <person name="Powell A.J."/>
            <person name="Barry K."/>
            <person name="Miller A.N."/>
            <person name="Grigoriev I.V."/>
            <person name="Debuchy R."/>
            <person name="Gladieux P."/>
            <person name="Hiltunen Thoren M."/>
            <person name="Johannesson H."/>
        </authorList>
    </citation>
    <scope>NUCLEOTIDE SEQUENCE</scope>
    <source>
        <strain evidence="11">CBS 990.96</strain>
    </source>
</reference>
<dbReference type="GO" id="GO:0000978">
    <property type="term" value="F:RNA polymerase II cis-regulatory region sequence-specific DNA binding"/>
    <property type="evidence" value="ECO:0007669"/>
    <property type="project" value="InterPro"/>
</dbReference>
<dbReference type="InterPro" id="IPR051059">
    <property type="entry name" value="VerF-like"/>
</dbReference>
<proteinExistence type="predicted"/>
<reference evidence="11" key="2">
    <citation type="submission" date="2023-05" db="EMBL/GenBank/DDBJ databases">
        <authorList>
            <consortium name="Lawrence Berkeley National Laboratory"/>
            <person name="Steindorff A."/>
            <person name="Hensen N."/>
            <person name="Bonometti L."/>
            <person name="Westerberg I."/>
            <person name="Brannstrom I.O."/>
            <person name="Guillou S."/>
            <person name="Cros-Aarteil S."/>
            <person name="Calhoun S."/>
            <person name="Haridas S."/>
            <person name="Kuo A."/>
            <person name="Mondo S."/>
            <person name="Pangilinan J."/>
            <person name="Riley R."/>
            <person name="Labutti K."/>
            <person name="Andreopoulos B."/>
            <person name="Lipzen A."/>
            <person name="Chen C."/>
            <person name="Yanf M."/>
            <person name="Daum C."/>
            <person name="Ng V."/>
            <person name="Clum A."/>
            <person name="Ohm R."/>
            <person name="Martin F."/>
            <person name="Silar P."/>
            <person name="Natvig D."/>
            <person name="Lalanne C."/>
            <person name="Gautier V."/>
            <person name="Ament-Velasquez S.L."/>
            <person name="Kruys A."/>
            <person name="Hutchinson M.I."/>
            <person name="Powell A.J."/>
            <person name="Barry K."/>
            <person name="Miller A.N."/>
            <person name="Grigoriev I.V."/>
            <person name="Debuchy R."/>
            <person name="Gladieux P."/>
            <person name="Thoren M.H."/>
            <person name="Johannesson H."/>
        </authorList>
    </citation>
    <scope>NUCLEOTIDE SEQUENCE</scope>
    <source>
        <strain evidence="11">CBS 990.96</strain>
    </source>
</reference>
<dbReference type="SMART" id="SM00066">
    <property type="entry name" value="GAL4"/>
    <property type="match status" value="1"/>
</dbReference>
<evidence type="ECO:0000256" key="7">
    <source>
        <dbReference type="PROSITE-ProRule" id="PRU00042"/>
    </source>
</evidence>
<dbReference type="PROSITE" id="PS50048">
    <property type="entry name" value="ZN2_CY6_FUNGAL_2"/>
    <property type="match status" value="1"/>
</dbReference>
<dbReference type="SMART" id="SM00355">
    <property type="entry name" value="ZnF_C2H2"/>
    <property type="match status" value="2"/>
</dbReference>
<evidence type="ECO:0000256" key="3">
    <source>
        <dbReference type="ARBA" id="ARBA00022737"/>
    </source>
</evidence>
<name>A0AAN6YME6_9PEZI</name>
<feature type="compositionally biased region" description="Low complexity" evidence="8">
    <location>
        <begin position="225"/>
        <end position="245"/>
    </location>
</feature>
<feature type="region of interest" description="Disordered" evidence="8">
    <location>
        <begin position="217"/>
        <end position="279"/>
    </location>
</feature>
<gene>
    <name evidence="11" type="ORF">QBC38DRAFT_461881</name>
</gene>
<dbReference type="Pfam" id="PF00172">
    <property type="entry name" value="Zn_clus"/>
    <property type="match status" value="1"/>
</dbReference>
<dbReference type="SUPFAM" id="SSF57667">
    <property type="entry name" value="beta-beta-alpha zinc fingers"/>
    <property type="match status" value="1"/>
</dbReference>
<feature type="compositionally biased region" description="Low complexity" evidence="8">
    <location>
        <begin position="146"/>
        <end position="170"/>
    </location>
</feature>
<dbReference type="Proteomes" id="UP001301958">
    <property type="component" value="Unassembled WGS sequence"/>
</dbReference>
<dbReference type="PANTHER" id="PTHR40626">
    <property type="entry name" value="MIP31509P"/>
    <property type="match status" value="1"/>
</dbReference>
<evidence type="ECO:0000256" key="2">
    <source>
        <dbReference type="ARBA" id="ARBA00022723"/>
    </source>
</evidence>
<feature type="compositionally biased region" description="Basic and acidic residues" evidence="8">
    <location>
        <begin position="256"/>
        <end position="268"/>
    </location>
</feature>
<dbReference type="InterPro" id="IPR036236">
    <property type="entry name" value="Znf_C2H2_sf"/>
</dbReference>
<dbReference type="GO" id="GO:0000785">
    <property type="term" value="C:chromatin"/>
    <property type="evidence" value="ECO:0007669"/>
    <property type="project" value="TreeGrafter"/>
</dbReference>
<keyword evidence="5" id="KW-0862">Zinc</keyword>